<protein>
    <submittedName>
        <fullName evidence="1">Transposase and inactivated derivatives</fullName>
    </submittedName>
</protein>
<reference evidence="1" key="1">
    <citation type="submission" date="2019-04" db="EMBL/GenBank/DDBJ databases">
        <authorList>
            <consortium name="Pathogen Informatics"/>
        </authorList>
    </citation>
    <scope>NUCLEOTIDE SEQUENCE</scope>
    <source>
        <strain evidence="1">NCTC9183</strain>
    </source>
</reference>
<sequence>MSGIIEWDDLSFPERVIIRSKSTKSFLNFTRIWFELIQGDRLLVNWHHRLMASKIDDLLAGRLVPRNLIINIPPGGTKTEFFSIHFPAYVNALVQEKRLKRFRNLNISFADTLVKRNSRRTRDIIASREYQEFWPCSFGVNQAEEWEIKDERGRSIGQTVSRSSNGQITGGRGGYYGPEFSGMVMLDDYNKPVDMLSESRRKSANTLLVNTIRSRRGDKSKEHPTPFVSIQQRLHTDDATGFMLAGGNGRAVSPMSPYRP</sequence>
<gene>
    <name evidence="1" type="ORF">NCTC9183_02091</name>
</gene>
<dbReference type="AlphaFoldDB" id="A0A4P0XX69"/>
<accession>A0A4P0XX69</accession>
<proteinExistence type="predicted"/>
<dbReference type="EMBL" id="CABDVL010000003">
    <property type="protein sequence ID" value="VTM52469.1"/>
    <property type="molecule type" value="Genomic_DNA"/>
</dbReference>
<dbReference type="Proteomes" id="UP000507695">
    <property type="component" value="Unassembled WGS sequence"/>
</dbReference>
<organism evidence="1">
    <name type="scientific">Klebsiella pneumoniae</name>
    <dbReference type="NCBI Taxonomy" id="573"/>
    <lineage>
        <taxon>Bacteria</taxon>
        <taxon>Pseudomonadati</taxon>
        <taxon>Pseudomonadota</taxon>
        <taxon>Gammaproteobacteria</taxon>
        <taxon>Enterobacterales</taxon>
        <taxon>Enterobacteriaceae</taxon>
        <taxon>Klebsiella/Raoultella group</taxon>
        <taxon>Klebsiella</taxon>
        <taxon>Klebsiella pneumoniae complex</taxon>
    </lineage>
</organism>
<name>A0A4P0XX69_KLEPN</name>
<evidence type="ECO:0000313" key="1">
    <source>
        <dbReference type="EMBL" id="VTM52469.1"/>
    </source>
</evidence>